<evidence type="ECO:0000313" key="4">
    <source>
        <dbReference type="EMBL" id="MXP09231.1"/>
    </source>
</evidence>
<reference evidence="4 5" key="1">
    <citation type="submission" date="2019-12" db="EMBL/GenBank/DDBJ databases">
        <title>Genomic-based taxomic classification of the family Erythrobacteraceae.</title>
        <authorList>
            <person name="Xu L."/>
        </authorList>
    </citation>
    <scope>NUCLEOTIDE SEQUENCE [LARGE SCALE GENOMIC DNA]</scope>
    <source>
        <strain evidence="4 5">LMG 29519</strain>
    </source>
</reference>
<dbReference type="AlphaFoldDB" id="A0A6I4U452"/>
<gene>
    <name evidence="4" type="ORF">GRI68_03460</name>
</gene>
<dbReference type="Pfam" id="PF00293">
    <property type="entry name" value="NUDIX"/>
    <property type="match status" value="1"/>
</dbReference>
<dbReference type="OrthoDB" id="8480561at2"/>
<dbReference type="PANTHER" id="PTHR43046">
    <property type="entry name" value="GDP-MANNOSE MANNOSYL HYDROLASE"/>
    <property type="match status" value="1"/>
</dbReference>
<organism evidence="4 5">
    <name type="scientific">Alteriqipengyuania halimionae</name>
    <dbReference type="NCBI Taxonomy" id="1926630"/>
    <lineage>
        <taxon>Bacteria</taxon>
        <taxon>Pseudomonadati</taxon>
        <taxon>Pseudomonadota</taxon>
        <taxon>Alphaproteobacteria</taxon>
        <taxon>Sphingomonadales</taxon>
        <taxon>Erythrobacteraceae</taxon>
        <taxon>Alteriqipengyuania</taxon>
    </lineage>
</organism>
<evidence type="ECO:0000313" key="5">
    <source>
        <dbReference type="Proteomes" id="UP000429229"/>
    </source>
</evidence>
<dbReference type="InterPro" id="IPR015797">
    <property type="entry name" value="NUDIX_hydrolase-like_dom_sf"/>
</dbReference>
<dbReference type="EMBL" id="WTYR01000001">
    <property type="protein sequence ID" value="MXP09231.1"/>
    <property type="molecule type" value="Genomic_DNA"/>
</dbReference>
<evidence type="ECO:0000259" key="3">
    <source>
        <dbReference type="PROSITE" id="PS51462"/>
    </source>
</evidence>
<dbReference type="PROSITE" id="PS00893">
    <property type="entry name" value="NUDIX_BOX"/>
    <property type="match status" value="1"/>
</dbReference>
<dbReference type="InterPro" id="IPR020084">
    <property type="entry name" value="NUDIX_hydrolase_CS"/>
</dbReference>
<dbReference type="Proteomes" id="UP000429229">
    <property type="component" value="Unassembled WGS sequence"/>
</dbReference>
<dbReference type="GO" id="GO:0016787">
    <property type="term" value="F:hydrolase activity"/>
    <property type="evidence" value="ECO:0007669"/>
    <property type="project" value="UniProtKB-KW"/>
</dbReference>
<keyword evidence="2" id="KW-0378">Hydrolase</keyword>
<comment type="caution">
    <text evidence="4">The sequence shown here is derived from an EMBL/GenBank/DDBJ whole genome shotgun (WGS) entry which is preliminary data.</text>
</comment>
<comment type="cofactor">
    <cofactor evidence="1">
        <name>Mg(2+)</name>
        <dbReference type="ChEBI" id="CHEBI:18420"/>
    </cofactor>
</comment>
<feature type="domain" description="Nudix hydrolase" evidence="3">
    <location>
        <begin position="6"/>
        <end position="138"/>
    </location>
</feature>
<dbReference type="PANTHER" id="PTHR43046:SF2">
    <property type="entry name" value="8-OXO-DGTP DIPHOSPHATASE-RELATED"/>
    <property type="match status" value="1"/>
</dbReference>
<dbReference type="PROSITE" id="PS51462">
    <property type="entry name" value="NUDIX"/>
    <property type="match status" value="1"/>
</dbReference>
<dbReference type="Gene3D" id="3.90.79.10">
    <property type="entry name" value="Nucleoside Triphosphate Pyrophosphohydrolase"/>
    <property type="match status" value="1"/>
</dbReference>
<name>A0A6I4U452_9SPHN</name>
<proteinExistence type="predicted"/>
<accession>A0A6I4U452</accession>
<sequence length="144" mass="16000">MKDASPAFSGAKIVLHTGGELIAYLRDDKPDIPFPGSWDLPGGGREGHETPAECAMREVEEEFGLKLPVDRVSYCRRYSSPRSGGADSYFLAAPLEPGEIEGIAFGSEGQRWRMMRFDAFLEEDRAVPDLQLRLRDFCSTLRTG</sequence>
<protein>
    <submittedName>
        <fullName evidence="4">NUDIX domain-containing protein</fullName>
    </submittedName>
</protein>
<dbReference type="SUPFAM" id="SSF55811">
    <property type="entry name" value="Nudix"/>
    <property type="match status" value="1"/>
</dbReference>
<dbReference type="InterPro" id="IPR000086">
    <property type="entry name" value="NUDIX_hydrolase_dom"/>
</dbReference>
<dbReference type="CDD" id="cd04682">
    <property type="entry name" value="NUDIX_Hydrolase"/>
    <property type="match status" value="1"/>
</dbReference>
<evidence type="ECO:0000256" key="1">
    <source>
        <dbReference type="ARBA" id="ARBA00001946"/>
    </source>
</evidence>
<keyword evidence="5" id="KW-1185">Reference proteome</keyword>
<evidence type="ECO:0000256" key="2">
    <source>
        <dbReference type="ARBA" id="ARBA00022801"/>
    </source>
</evidence>